<keyword evidence="1" id="KW-0436">Ligase</keyword>
<dbReference type="GO" id="GO:0016874">
    <property type="term" value="F:ligase activity"/>
    <property type="evidence" value="ECO:0007669"/>
    <property type="project" value="UniProtKB-KW"/>
</dbReference>
<name>A0AA96RN30_9BACL</name>
<protein>
    <submittedName>
        <fullName evidence="1">2'-5' RNA ligase family protein</fullName>
    </submittedName>
</protein>
<reference evidence="1" key="1">
    <citation type="submission" date="2022-02" db="EMBL/GenBank/DDBJ databases">
        <title>Paenibacillus sp. MBLB1832 Whole Genome Shotgun Sequencing.</title>
        <authorList>
            <person name="Hwang C.Y."/>
            <person name="Cho E.-S."/>
            <person name="Seo M.-J."/>
        </authorList>
    </citation>
    <scope>NUCLEOTIDE SEQUENCE</scope>
    <source>
        <strain evidence="1">MBLB1832</strain>
    </source>
</reference>
<keyword evidence="2" id="KW-1185">Reference proteome</keyword>
<evidence type="ECO:0000313" key="2">
    <source>
        <dbReference type="Proteomes" id="UP001304650"/>
    </source>
</evidence>
<gene>
    <name evidence="1" type="ORF">MJB10_12640</name>
</gene>
<dbReference type="AlphaFoldDB" id="A0AA96RN30"/>
<accession>A0AA96RN30</accession>
<dbReference type="Pfam" id="PF13563">
    <property type="entry name" value="2_5_RNA_ligase2"/>
    <property type="match status" value="1"/>
</dbReference>
<dbReference type="EMBL" id="CP130319">
    <property type="protein sequence ID" value="WNR46894.1"/>
    <property type="molecule type" value="Genomic_DNA"/>
</dbReference>
<organism evidence="1 2">
    <name type="scientific">Paenibacillus roseopurpureus</name>
    <dbReference type="NCBI Taxonomy" id="2918901"/>
    <lineage>
        <taxon>Bacteria</taxon>
        <taxon>Bacillati</taxon>
        <taxon>Bacillota</taxon>
        <taxon>Bacilli</taxon>
        <taxon>Bacillales</taxon>
        <taxon>Paenibacillaceae</taxon>
        <taxon>Paenibacillus</taxon>
    </lineage>
</organism>
<dbReference type="InterPro" id="IPR009097">
    <property type="entry name" value="Cyclic_Pdiesterase"/>
</dbReference>
<dbReference type="RefSeq" id="WP_314805327.1">
    <property type="nucleotide sequence ID" value="NZ_CP130319.1"/>
</dbReference>
<dbReference type="Gene3D" id="3.90.1140.10">
    <property type="entry name" value="Cyclic phosphodiesterase"/>
    <property type="match status" value="1"/>
</dbReference>
<evidence type="ECO:0000313" key="1">
    <source>
        <dbReference type="EMBL" id="WNR46894.1"/>
    </source>
</evidence>
<proteinExistence type="predicted"/>
<dbReference type="Proteomes" id="UP001304650">
    <property type="component" value="Chromosome"/>
</dbReference>
<dbReference type="SUPFAM" id="SSF55144">
    <property type="entry name" value="LigT-like"/>
    <property type="match status" value="1"/>
</dbReference>
<dbReference type="KEGG" id="proo:MJB10_12640"/>
<sequence>MFACIALLLDDEAHNSIRKMLYKVLSEGNYGIESALLPQHISLKQSFNTLDIYEIEDYFDRFVKELYSFELTFNKVDLINMGSKGKESQVLWVDIEENMHLRNIHNKLNSELMSQYSVPMSGFDGHEFHFHSTLTYGYNQYQELEKVKNEVNLSFSKIKFNVKKAVLLYSLEDRVRAGSFITYKILPIQGGRSTYI</sequence>